<sequence>MDTGLLWFLYLPHFRVSAALAGSSVATYERLWLGHGLSSIPPFPPFLLCNKPWTFPCTVRPFPFGFRL</sequence>
<keyword evidence="1" id="KW-0732">Signal</keyword>
<accession>A0AAV2J4Z7</accession>
<dbReference type="AlphaFoldDB" id="A0AAV2J4Z7"/>
<protein>
    <recommendedName>
        <fullName evidence="4">Secreted protein</fullName>
    </recommendedName>
</protein>
<evidence type="ECO:0000313" key="2">
    <source>
        <dbReference type="EMBL" id="CAL1571476.1"/>
    </source>
</evidence>
<proteinExistence type="predicted"/>
<evidence type="ECO:0008006" key="4">
    <source>
        <dbReference type="Google" id="ProtNLM"/>
    </source>
</evidence>
<gene>
    <name evidence="2" type="ORF">KC01_LOCUS3587</name>
</gene>
<evidence type="ECO:0000256" key="1">
    <source>
        <dbReference type="SAM" id="SignalP"/>
    </source>
</evidence>
<reference evidence="2 3" key="1">
    <citation type="submission" date="2024-04" db="EMBL/GenBank/DDBJ databases">
        <authorList>
            <person name="Waldvogel A.-M."/>
            <person name="Schoenle A."/>
        </authorList>
    </citation>
    <scope>NUCLEOTIDE SEQUENCE [LARGE SCALE GENOMIC DNA]</scope>
</reference>
<dbReference type="Proteomes" id="UP001497482">
    <property type="component" value="Chromosome 10"/>
</dbReference>
<dbReference type="EMBL" id="OZ035832">
    <property type="protein sequence ID" value="CAL1571476.1"/>
    <property type="molecule type" value="Genomic_DNA"/>
</dbReference>
<evidence type="ECO:0000313" key="3">
    <source>
        <dbReference type="Proteomes" id="UP001497482"/>
    </source>
</evidence>
<organism evidence="2 3">
    <name type="scientific">Knipowitschia caucasica</name>
    <name type="common">Caucasian dwarf goby</name>
    <name type="synonym">Pomatoschistus caucasicus</name>
    <dbReference type="NCBI Taxonomy" id="637954"/>
    <lineage>
        <taxon>Eukaryota</taxon>
        <taxon>Metazoa</taxon>
        <taxon>Chordata</taxon>
        <taxon>Craniata</taxon>
        <taxon>Vertebrata</taxon>
        <taxon>Euteleostomi</taxon>
        <taxon>Actinopterygii</taxon>
        <taxon>Neopterygii</taxon>
        <taxon>Teleostei</taxon>
        <taxon>Neoteleostei</taxon>
        <taxon>Acanthomorphata</taxon>
        <taxon>Gobiaria</taxon>
        <taxon>Gobiiformes</taxon>
        <taxon>Gobioidei</taxon>
        <taxon>Gobiidae</taxon>
        <taxon>Gobiinae</taxon>
        <taxon>Knipowitschia</taxon>
    </lineage>
</organism>
<keyword evidence="3" id="KW-1185">Reference proteome</keyword>
<name>A0AAV2J4Z7_KNICA</name>
<feature type="signal peptide" evidence="1">
    <location>
        <begin position="1"/>
        <end position="21"/>
    </location>
</feature>
<feature type="chain" id="PRO_5043382501" description="Secreted protein" evidence="1">
    <location>
        <begin position="22"/>
        <end position="68"/>
    </location>
</feature>